<dbReference type="AlphaFoldDB" id="A0A0B5F0G7"/>
<dbReference type="Proteomes" id="UP000031523">
    <property type="component" value="Chromosome"/>
</dbReference>
<reference evidence="2 3" key="1">
    <citation type="submission" date="2015-01" db="EMBL/GenBank/DDBJ databases">
        <title>Enhanced salinomycin production by adjusting the supply of polyketide extender units in Streptomyce albus DSM 41398.</title>
        <authorList>
            <person name="Lu C."/>
        </authorList>
    </citation>
    <scope>NUCLEOTIDE SEQUENCE [LARGE SCALE GENOMIC DNA]</scope>
    <source>
        <strain evidence="3">ATCC 21838 / DSM 41398 / FERM P-419 / JCM 4703 / NBRC 107858</strain>
    </source>
</reference>
<evidence type="ECO:0000259" key="1">
    <source>
        <dbReference type="Pfam" id="PF13649"/>
    </source>
</evidence>
<evidence type="ECO:0000313" key="3">
    <source>
        <dbReference type="Proteomes" id="UP000031523"/>
    </source>
</evidence>
<keyword evidence="3" id="KW-1185">Reference proteome</keyword>
<dbReference type="Gene3D" id="3.40.50.150">
    <property type="entry name" value="Vaccinia Virus protein VP39"/>
    <property type="match status" value="1"/>
</dbReference>
<dbReference type="InterPro" id="IPR049690">
    <property type="entry name" value="Daptide_MTase"/>
</dbReference>
<sequence length="274" mass="28646">MSAPAEALPAQLAGSAAARAVAALPADTLVCDMYEPRGAEIYHDFTLGDTSEVRDILREVRASTGTVLELAAGSGRLTFPLLGLRRELLAVDLSEAMLALLRERLALLPAAAAARCTPVRGDITTYAAPEPVGAAVLGTTSVSLLGRAQRQAMLRRTWQNLAPGGIFVLTTAQISADAGDLAERALQVRGASGSSYQVHDLVAPDRAGRYTVVLGPDGGPGVPRTVCHSYIRVVPQAELTADLTAAGFTVEHTATLPGERYAAALIRARKEGAR</sequence>
<name>A0A0B5F0G7_STRA4</name>
<dbReference type="InterPro" id="IPR029063">
    <property type="entry name" value="SAM-dependent_MTases_sf"/>
</dbReference>
<dbReference type="Pfam" id="PF13649">
    <property type="entry name" value="Methyltransf_25"/>
    <property type="match status" value="1"/>
</dbReference>
<dbReference type="KEGG" id="sals:SLNWT_3955"/>
<dbReference type="CDD" id="cd02440">
    <property type="entry name" value="AdoMet_MTases"/>
    <property type="match status" value="1"/>
</dbReference>
<dbReference type="InterPro" id="IPR041698">
    <property type="entry name" value="Methyltransf_25"/>
</dbReference>
<dbReference type="NCBIfam" id="NF041820">
    <property type="entry name" value="daptide_MTase"/>
    <property type="match status" value="1"/>
</dbReference>
<proteinExistence type="predicted"/>
<dbReference type="GO" id="GO:0008168">
    <property type="term" value="F:methyltransferase activity"/>
    <property type="evidence" value="ECO:0007669"/>
    <property type="project" value="UniProtKB-ARBA"/>
</dbReference>
<evidence type="ECO:0000313" key="2">
    <source>
        <dbReference type="EMBL" id="AJE84331.1"/>
    </source>
</evidence>
<dbReference type="EMBL" id="CP010519">
    <property type="protein sequence ID" value="AJE84331.1"/>
    <property type="molecule type" value="Genomic_DNA"/>
</dbReference>
<dbReference type="SUPFAM" id="SSF53335">
    <property type="entry name" value="S-adenosyl-L-methionine-dependent methyltransferases"/>
    <property type="match status" value="1"/>
</dbReference>
<gene>
    <name evidence="2" type="ORF">SLNWT_3955</name>
</gene>
<accession>A0A0B5F0G7</accession>
<feature type="domain" description="Methyltransferase" evidence="1">
    <location>
        <begin position="67"/>
        <end position="165"/>
    </location>
</feature>
<organism evidence="2 3">
    <name type="scientific">Streptomyces albus (strain ATCC 21838 / DSM 41398 / FERM P-419 / JCM 4703 / NBRC 107858)</name>
    <dbReference type="NCBI Taxonomy" id="1081613"/>
    <lineage>
        <taxon>Bacteria</taxon>
        <taxon>Bacillati</taxon>
        <taxon>Actinomycetota</taxon>
        <taxon>Actinomycetes</taxon>
        <taxon>Kitasatosporales</taxon>
        <taxon>Streptomycetaceae</taxon>
        <taxon>Streptomyces</taxon>
    </lineage>
</organism>
<protein>
    <recommendedName>
        <fullName evidence="1">Methyltransferase domain-containing protein</fullName>
    </recommendedName>
</protein>